<dbReference type="KEGG" id="pki:111837960"/>
<evidence type="ECO:0000256" key="1">
    <source>
        <dbReference type="SAM" id="MobiDB-lite"/>
    </source>
</evidence>
<feature type="domain" description="Ig-like" evidence="3">
    <location>
        <begin position="87"/>
        <end position="210"/>
    </location>
</feature>
<dbReference type="GO" id="GO:0007160">
    <property type="term" value="P:cell-matrix adhesion"/>
    <property type="evidence" value="ECO:0007669"/>
    <property type="project" value="TreeGrafter"/>
</dbReference>
<dbReference type="PROSITE" id="PS50835">
    <property type="entry name" value="IG_LIKE"/>
    <property type="match status" value="3"/>
</dbReference>
<dbReference type="InterPro" id="IPR042381">
    <property type="entry name" value="CD96"/>
</dbReference>
<dbReference type="InterPro" id="IPR003598">
    <property type="entry name" value="Ig_sub2"/>
</dbReference>
<protein>
    <submittedName>
        <fullName evidence="4">Cell surface glycoprotein MUC18-like</fullName>
    </submittedName>
</protein>
<dbReference type="Pfam" id="PF13927">
    <property type="entry name" value="Ig_3"/>
    <property type="match status" value="1"/>
</dbReference>
<dbReference type="InterPro" id="IPR036179">
    <property type="entry name" value="Ig-like_dom_sf"/>
</dbReference>
<feature type="compositionally biased region" description="Basic and acidic residues" evidence="1">
    <location>
        <begin position="406"/>
        <end position="418"/>
    </location>
</feature>
<organism evidence="4 5">
    <name type="scientific">Paramormyrops kingsleyae</name>
    <dbReference type="NCBI Taxonomy" id="1676925"/>
    <lineage>
        <taxon>Eukaryota</taxon>
        <taxon>Metazoa</taxon>
        <taxon>Chordata</taxon>
        <taxon>Craniata</taxon>
        <taxon>Vertebrata</taxon>
        <taxon>Euteleostomi</taxon>
        <taxon>Actinopterygii</taxon>
        <taxon>Neopterygii</taxon>
        <taxon>Teleostei</taxon>
        <taxon>Osteoglossocephala</taxon>
        <taxon>Osteoglossomorpha</taxon>
        <taxon>Osteoglossiformes</taxon>
        <taxon>Mormyridae</taxon>
        <taxon>Paramormyrops</taxon>
    </lineage>
</organism>
<dbReference type="SUPFAM" id="SSF48726">
    <property type="entry name" value="Immunoglobulin"/>
    <property type="match status" value="3"/>
</dbReference>
<reference evidence="4" key="2">
    <citation type="submission" date="2025-09" db="UniProtKB">
        <authorList>
            <consortium name="Ensembl"/>
        </authorList>
    </citation>
    <scope>IDENTIFICATION</scope>
</reference>
<evidence type="ECO:0000259" key="3">
    <source>
        <dbReference type="PROSITE" id="PS50835"/>
    </source>
</evidence>
<feature type="compositionally biased region" description="Low complexity" evidence="1">
    <location>
        <begin position="451"/>
        <end position="463"/>
    </location>
</feature>
<proteinExistence type="predicted"/>
<feature type="compositionally biased region" description="Polar residues" evidence="1">
    <location>
        <begin position="419"/>
        <end position="438"/>
    </location>
</feature>
<name>A0A3B3SSQ0_9TELE</name>
<feature type="region of interest" description="Disordered" evidence="1">
    <location>
        <begin position="406"/>
        <end position="471"/>
    </location>
</feature>
<reference evidence="4" key="1">
    <citation type="submission" date="2025-08" db="UniProtKB">
        <authorList>
            <consortium name="Ensembl"/>
        </authorList>
    </citation>
    <scope>IDENTIFICATION</scope>
</reference>
<dbReference type="SMART" id="SM00408">
    <property type="entry name" value="IGc2"/>
    <property type="match status" value="3"/>
</dbReference>
<dbReference type="GO" id="GO:0006954">
    <property type="term" value="P:inflammatory response"/>
    <property type="evidence" value="ECO:0007669"/>
    <property type="project" value="TreeGrafter"/>
</dbReference>
<evidence type="ECO:0000313" key="4">
    <source>
        <dbReference type="Ensembl" id="ENSPKIP00000033737.1"/>
    </source>
</evidence>
<keyword evidence="2" id="KW-1133">Transmembrane helix</keyword>
<keyword evidence="2" id="KW-0472">Membrane</keyword>
<accession>A0A3B3SSQ0</accession>
<dbReference type="Proteomes" id="UP000261540">
    <property type="component" value="Unplaced"/>
</dbReference>
<dbReference type="GeneTree" id="ENSGT00530000066564"/>
<dbReference type="InterPro" id="IPR003599">
    <property type="entry name" value="Ig_sub"/>
</dbReference>
<feature type="domain" description="Ig-like" evidence="3">
    <location>
        <begin position="291"/>
        <end position="393"/>
    </location>
</feature>
<dbReference type="AlphaFoldDB" id="A0A3B3SSQ0"/>
<keyword evidence="2" id="KW-0812">Transmembrane</keyword>
<dbReference type="OrthoDB" id="10012075at2759"/>
<dbReference type="InterPro" id="IPR013106">
    <property type="entry name" value="Ig_V-set"/>
</dbReference>
<dbReference type="Pfam" id="PF07686">
    <property type="entry name" value="V-set"/>
    <property type="match status" value="1"/>
</dbReference>
<sequence length="582" mass="63685">MHLPGQISTDTCVGWMLKLVVFHCLRNSYFLCRQRWSSSAVASLLCAVRLLLPHPCPQSMAVCTTLVAIGLVVCTAFSKGISTQVSPLFVFLTLVAGLHTIQVDYREEVNAMVGENVSLPCEIVNSSGTMVTMLEWKKQEVGQQAESRLLVHAPTAQTHMHRANISVKLKKRQEKLTGSILQLYNVSVWDSGNYICTLSTFPNGAIRSVTHLLVKDHVHPLDIKLYATVMNLDYGLKEGDQVTIFCNSTPPADTYTLSHSLKNTSVMWSQDGIFTLANVTRHHSGLYVCQPSSQSSGLLFKNHNITINLTVHFMDDLRCNSRAIQADTGQNATLSCVSDASSSLRYTWTKDNVTVSNFSLLQLSGVSENQAGIYTVTATMVAPPQLQKRAVVTVTVHSHVGPTWHEADKTYVTEDKSDPPQSSISSTMPGSTFTQWGMTPSPRTPQSAPENGTTTYFTGNSTTQPANETTPWSDLNATLTLGFGLLSTASPTLDGTATNLATSPKVNVTHLSGTSKRTGLATLFSFLVLAAVVTGLYTRYRIQRRLDLPPPFKPPPPPVKYTSVRDQMTLLTVSPMMDIRKI</sequence>
<dbReference type="Gene3D" id="2.60.40.10">
    <property type="entry name" value="Immunoglobulins"/>
    <property type="match status" value="3"/>
</dbReference>
<evidence type="ECO:0000313" key="5">
    <source>
        <dbReference type="Proteomes" id="UP000261540"/>
    </source>
</evidence>
<feature type="transmembrane region" description="Helical" evidence="2">
    <location>
        <begin position="519"/>
        <end position="538"/>
    </location>
</feature>
<dbReference type="Ensembl" id="ENSPKIT00000014631.1">
    <property type="protein sequence ID" value="ENSPKIP00000033737.1"/>
    <property type="gene ID" value="ENSPKIG00000013340.1"/>
</dbReference>
<keyword evidence="5" id="KW-1185">Reference proteome</keyword>
<dbReference type="PANTHER" id="PTHR15317">
    <property type="entry name" value="T-CELL SURFACE PROTEIN TACTILE"/>
    <property type="match status" value="1"/>
</dbReference>
<feature type="domain" description="Ig-like" evidence="3">
    <location>
        <begin position="220"/>
        <end position="290"/>
    </location>
</feature>
<evidence type="ECO:0000256" key="2">
    <source>
        <dbReference type="SAM" id="Phobius"/>
    </source>
</evidence>
<dbReference type="InterPro" id="IPR007110">
    <property type="entry name" value="Ig-like_dom"/>
</dbReference>
<dbReference type="InterPro" id="IPR013783">
    <property type="entry name" value="Ig-like_fold"/>
</dbReference>
<dbReference type="SMART" id="SM00409">
    <property type="entry name" value="IG"/>
    <property type="match status" value="3"/>
</dbReference>
<dbReference type="PANTHER" id="PTHR15317:SF1">
    <property type="entry name" value="T-CELL SURFACE PROTEIN TACTILE"/>
    <property type="match status" value="1"/>
</dbReference>